<organism evidence="5 6">
    <name type="scientific">Salinibacter ruber (strain M8)</name>
    <dbReference type="NCBI Taxonomy" id="761659"/>
    <lineage>
        <taxon>Bacteria</taxon>
        <taxon>Pseudomonadati</taxon>
        <taxon>Rhodothermota</taxon>
        <taxon>Rhodothermia</taxon>
        <taxon>Rhodothermales</taxon>
        <taxon>Salinibacteraceae</taxon>
        <taxon>Salinibacter</taxon>
    </lineage>
</organism>
<feature type="domain" description="Glycosyltransferase 2-like" evidence="4">
    <location>
        <begin position="38"/>
        <end position="182"/>
    </location>
</feature>
<dbReference type="KEGG" id="srm:SRM_00657"/>
<proteinExistence type="inferred from homology"/>
<dbReference type="SUPFAM" id="SSF53448">
    <property type="entry name" value="Nucleotide-diphospho-sugar transferases"/>
    <property type="match status" value="1"/>
</dbReference>
<evidence type="ECO:0000256" key="2">
    <source>
        <dbReference type="ARBA" id="ARBA00022676"/>
    </source>
</evidence>
<keyword evidence="3 5" id="KW-0808">Transferase</keyword>
<dbReference type="InterPro" id="IPR001173">
    <property type="entry name" value="Glyco_trans_2-like"/>
</dbReference>
<dbReference type="Pfam" id="PF00535">
    <property type="entry name" value="Glycos_transf_2"/>
    <property type="match status" value="1"/>
</dbReference>
<evidence type="ECO:0000313" key="5">
    <source>
        <dbReference type="EMBL" id="CBH23578.1"/>
    </source>
</evidence>
<name>D5H6C3_SALRM</name>
<dbReference type="AlphaFoldDB" id="D5H6C3"/>
<dbReference type="HOGENOM" id="CLU_794297_0_0_10"/>
<protein>
    <submittedName>
        <fullName evidence="5">Glycosyl transferase, family 2</fullName>
    </submittedName>
</protein>
<evidence type="ECO:0000259" key="4">
    <source>
        <dbReference type="Pfam" id="PF00535"/>
    </source>
</evidence>
<evidence type="ECO:0000256" key="3">
    <source>
        <dbReference type="ARBA" id="ARBA00022679"/>
    </source>
</evidence>
<dbReference type="PANTHER" id="PTHR43179:SF12">
    <property type="entry name" value="GALACTOFURANOSYLTRANSFERASE GLFT2"/>
    <property type="match status" value="1"/>
</dbReference>
<sequence>MNSVLHTWGGFPDTCAPTCGLSLLFMPSHSPAASEDGVVICTRNRPSELARTLESVAEQSGAAQRPVIVVDGSDRDDEERTVEVVRNWCDEGLPVRYHRYAGTPAGTRQRNAGVDLLPDSVEVVHFIDDDVTLRPGYFDALCKVLNQKRHLLGVGGVIAKSEGTSPRPLVQWAHRLFLLRADQPSRVLPSGHTTPAWPTGENDVQPAEWLSTCASSYRAEVFDRHRFDPAVKGPSPRLEDLDFSVRVARDGPLAVVPEARCVHRVSGRNRRGTAATTRERLARRYWFVRKNMDRPLNRLAFWWSALGQLIALVTSSDPDSRAALRGHVQGLRQAWTCAHPLLGEGADDG</sequence>
<accession>D5H6C3</accession>
<comment type="similarity">
    <text evidence="1">Belongs to the glycosyltransferase 2 family.</text>
</comment>
<reference evidence="6" key="2">
    <citation type="submission" date="2010-04" db="EMBL/GenBank/DDBJ databases">
        <title>Genome sequence of Salinibacter ruber M8.</title>
        <authorList>
            <consortium name="Genoscope"/>
        </authorList>
    </citation>
    <scope>NUCLEOTIDE SEQUENCE [LARGE SCALE GENOMIC DNA]</scope>
    <source>
        <strain evidence="6">M8</strain>
    </source>
</reference>
<evidence type="ECO:0000256" key="1">
    <source>
        <dbReference type="ARBA" id="ARBA00006739"/>
    </source>
</evidence>
<reference evidence="5 6" key="1">
    <citation type="journal article" date="2010" name="ISME J.">
        <title>Fine-scale evolution: genomic, phenotypic and ecological differentiation in two coexisting Salinibacter ruber strains.</title>
        <authorList>
            <person name="Pena A."/>
            <person name="Teeling H."/>
            <person name="Huerta-Cepas J."/>
            <person name="Santos F."/>
            <person name="Yarza P."/>
            <person name="Brito-Echeverria J."/>
            <person name="Lucio M."/>
            <person name="Schmitt-Kopplin P."/>
            <person name="Meseguer I."/>
            <person name="Schenowitz C."/>
            <person name="Dossat C."/>
            <person name="Barbe V."/>
            <person name="Dopazo J."/>
            <person name="Rossello-Mora R."/>
            <person name="Schuler M."/>
            <person name="Glockner F.O."/>
            <person name="Amann R."/>
            <person name="Gabaldon T."/>
            <person name="Anton J."/>
        </authorList>
    </citation>
    <scope>NUCLEOTIDE SEQUENCE [LARGE SCALE GENOMIC DNA]</scope>
    <source>
        <strain evidence="5 6">M8</strain>
    </source>
</reference>
<dbReference type="CDD" id="cd00761">
    <property type="entry name" value="Glyco_tranf_GTA_type"/>
    <property type="match status" value="1"/>
</dbReference>
<gene>
    <name evidence="5" type="primary">wcaA</name>
    <name evidence="5" type="ordered locus">SRM_00657</name>
</gene>
<evidence type="ECO:0000313" key="6">
    <source>
        <dbReference type="Proteomes" id="UP000000933"/>
    </source>
</evidence>
<dbReference type="GO" id="GO:0016757">
    <property type="term" value="F:glycosyltransferase activity"/>
    <property type="evidence" value="ECO:0007669"/>
    <property type="project" value="UniProtKB-KW"/>
</dbReference>
<dbReference type="PANTHER" id="PTHR43179">
    <property type="entry name" value="RHAMNOSYLTRANSFERASE WBBL"/>
    <property type="match status" value="1"/>
</dbReference>
<dbReference type="EMBL" id="FP565814">
    <property type="protein sequence ID" value="CBH23578.1"/>
    <property type="molecule type" value="Genomic_DNA"/>
</dbReference>
<dbReference type="InterPro" id="IPR029044">
    <property type="entry name" value="Nucleotide-diphossugar_trans"/>
</dbReference>
<dbReference type="Gene3D" id="3.90.550.10">
    <property type="entry name" value="Spore Coat Polysaccharide Biosynthesis Protein SpsA, Chain A"/>
    <property type="match status" value="1"/>
</dbReference>
<keyword evidence="2" id="KW-0328">Glycosyltransferase</keyword>
<dbReference type="Proteomes" id="UP000000933">
    <property type="component" value="Chromosome"/>
</dbReference>